<feature type="compositionally biased region" description="Basic residues" evidence="1">
    <location>
        <begin position="294"/>
        <end position="308"/>
    </location>
</feature>
<evidence type="ECO:0000256" key="1">
    <source>
        <dbReference type="SAM" id="MobiDB-lite"/>
    </source>
</evidence>
<feature type="compositionally biased region" description="Basic and acidic residues" evidence="1">
    <location>
        <begin position="31"/>
        <end position="43"/>
    </location>
</feature>
<dbReference type="EMBL" id="AXCR01000010">
    <property type="protein sequence ID" value="KJR83620.1"/>
    <property type="molecule type" value="Genomic_DNA"/>
</dbReference>
<sequence length="308" mass="35141">MDVTDELASDSKSEVTVVESDIISPCTTPRDINDARHENDAKARQTTSCTSLSLPPHSQFNMDNILDDAERLTYAIRDAITDIYKATLLLREEYPTLTEDSPRKAASRVVEMLEHFAEIIIALPAEGRTETALLLVTHVLECHRAWANCNSHGGYQEIEHGRAIYASLTEKCRAIALQKILDTDYPFPAQAAAVDTKTVCFHLQKCTELCGWPFQIPNLIQMWVRIHSDLLPFFVRFCTDTPRYSHHFQSLARIHGRYTKSVLHDLEQERCKQEDGKKEVGKEEVGKEEDGKARGKKVSRKRTWRIWS</sequence>
<feature type="region of interest" description="Disordered" evidence="1">
    <location>
        <begin position="27"/>
        <end position="52"/>
    </location>
</feature>
<comment type="caution">
    <text evidence="2">The sequence shown here is derived from an EMBL/GenBank/DDBJ whole genome shotgun (WGS) entry which is preliminary data.</text>
</comment>
<evidence type="ECO:0000313" key="3">
    <source>
        <dbReference type="Proteomes" id="UP000033710"/>
    </source>
</evidence>
<dbReference type="KEGG" id="ssck:SPSK_04481"/>
<dbReference type="VEuPathDB" id="FungiDB:SPSK_04481"/>
<protein>
    <submittedName>
        <fullName evidence="2">Uncharacterized protein</fullName>
    </submittedName>
</protein>
<feature type="region of interest" description="Disordered" evidence="1">
    <location>
        <begin position="272"/>
        <end position="308"/>
    </location>
</feature>
<accession>A0A0F2M486</accession>
<gene>
    <name evidence="2" type="ORF">SPSK_04481</name>
</gene>
<name>A0A0F2M486_SPOSC</name>
<dbReference type="GeneID" id="27666563"/>
<reference evidence="2 3" key="2">
    <citation type="journal article" date="2015" name="Eukaryot. Cell">
        <title>Asexual propagation of a virulent clone complex in a human and feline outbreak of sporotrichosis.</title>
        <authorList>
            <person name="Teixeira Mde M."/>
            <person name="Rodrigues A.M."/>
            <person name="Tsui C.K."/>
            <person name="de Almeida L.G."/>
            <person name="Van Diepeningen A.D."/>
            <person name="van den Ende B.G."/>
            <person name="Fernandes G.F."/>
            <person name="Kano R."/>
            <person name="Hamelin R.C."/>
            <person name="Lopes-Bezerra L.M."/>
            <person name="Vasconcelos A.T."/>
            <person name="de Hoog S."/>
            <person name="de Camargo Z.P."/>
            <person name="Felipe M.S."/>
        </authorList>
    </citation>
    <scope>NUCLEOTIDE SEQUENCE [LARGE SCALE GENOMIC DNA]</scope>
    <source>
        <strain evidence="2 3">1099-18</strain>
    </source>
</reference>
<dbReference type="AlphaFoldDB" id="A0A0F2M486"/>
<dbReference type="Proteomes" id="UP000033710">
    <property type="component" value="Unassembled WGS sequence"/>
</dbReference>
<dbReference type="RefSeq" id="XP_016586296.1">
    <property type="nucleotide sequence ID" value="XM_016731286.1"/>
</dbReference>
<proteinExistence type="predicted"/>
<feature type="compositionally biased region" description="Basic and acidic residues" evidence="1">
    <location>
        <begin position="272"/>
        <end position="293"/>
    </location>
</feature>
<reference evidence="2 3" key="1">
    <citation type="journal article" date="2014" name="BMC Genomics">
        <title>Comparative genomics of the major fungal agents of human and animal Sporotrichosis: Sporothrix schenckii and Sporothrix brasiliensis.</title>
        <authorList>
            <person name="Teixeira M.M."/>
            <person name="de Almeida L.G."/>
            <person name="Kubitschek-Barreira P."/>
            <person name="Alves F.L."/>
            <person name="Kioshima E.S."/>
            <person name="Abadio A.K."/>
            <person name="Fernandes L."/>
            <person name="Derengowski L.S."/>
            <person name="Ferreira K.S."/>
            <person name="Souza R.C."/>
            <person name="Ruiz J.C."/>
            <person name="de Andrade N.C."/>
            <person name="Paes H.C."/>
            <person name="Nicola A.M."/>
            <person name="Albuquerque P."/>
            <person name="Gerber A.L."/>
            <person name="Martins V.P."/>
            <person name="Peconick L.D."/>
            <person name="Neto A.V."/>
            <person name="Chaucanez C.B."/>
            <person name="Silva P.A."/>
            <person name="Cunha O.L."/>
            <person name="de Oliveira F.F."/>
            <person name="dos Santos T.C."/>
            <person name="Barros A.L."/>
            <person name="Soares M.A."/>
            <person name="de Oliveira L.M."/>
            <person name="Marini M.M."/>
            <person name="Villalobos-Duno H."/>
            <person name="Cunha M.M."/>
            <person name="de Hoog S."/>
            <person name="da Silveira J.F."/>
            <person name="Henrissat B."/>
            <person name="Nino-Vega G.A."/>
            <person name="Cisalpino P.S."/>
            <person name="Mora-Montes H.M."/>
            <person name="Almeida S.R."/>
            <person name="Stajich J.E."/>
            <person name="Lopes-Bezerra L.M."/>
            <person name="Vasconcelos A.T."/>
            <person name="Felipe M.S."/>
        </authorList>
    </citation>
    <scope>NUCLEOTIDE SEQUENCE [LARGE SCALE GENOMIC DNA]</scope>
    <source>
        <strain evidence="2 3">1099-18</strain>
    </source>
</reference>
<evidence type="ECO:0000313" key="2">
    <source>
        <dbReference type="EMBL" id="KJR83620.1"/>
    </source>
</evidence>
<organism evidence="2 3">
    <name type="scientific">Sporothrix schenckii 1099-18</name>
    <dbReference type="NCBI Taxonomy" id="1397361"/>
    <lineage>
        <taxon>Eukaryota</taxon>
        <taxon>Fungi</taxon>
        <taxon>Dikarya</taxon>
        <taxon>Ascomycota</taxon>
        <taxon>Pezizomycotina</taxon>
        <taxon>Sordariomycetes</taxon>
        <taxon>Sordariomycetidae</taxon>
        <taxon>Ophiostomatales</taxon>
        <taxon>Ophiostomataceae</taxon>
        <taxon>Sporothrix</taxon>
    </lineage>
</organism>